<evidence type="ECO:0000259" key="4">
    <source>
        <dbReference type="PROSITE" id="PS51344"/>
    </source>
</evidence>
<organism evidence="5 6">
    <name type="scientific">Cryptococcus neoformans Tu259-1</name>
    <dbReference type="NCBI Taxonomy" id="1230072"/>
    <lineage>
        <taxon>Eukaryota</taxon>
        <taxon>Fungi</taxon>
        <taxon>Dikarya</taxon>
        <taxon>Basidiomycota</taxon>
        <taxon>Agaricomycotina</taxon>
        <taxon>Tremellomycetes</taxon>
        <taxon>Tremellales</taxon>
        <taxon>Cryptococcaceae</taxon>
        <taxon>Cryptococcus</taxon>
        <taxon>Cryptococcus neoformans species complex</taxon>
    </lineage>
</organism>
<sequence>MSTSQLSSDEIQKLCSDLVYQVAYSFYDVPYIIILKMLVQYNVMTEIDLGQRVGLSPNEVRKYMGTLHLHRLVKRHVNREKQILPEWKKSQLSTQAMRQHNSSSKAPIGDTRTRDVHYWYLDYREFANVTKYRLAMMRKGIDERIKSEVGQRGYQCPQDGRVYDTLDVGHLFDPTTSTFRCEDCQAELIEHDPTIDQENNSSLQDMMQRFNIATAPIRDALKAVEVVTLPGTNVIAWIAQNVKTGVVSVDGQEGGEDSKKFEVVIGGEDDEAKEKLAQAQREQNALPEWYTHSTVTGDATTLGINDINQRAKVTERTKHIGDHETEVGDQALAAHYELLDEEDDVEEVGVDINEGAHLDTFEGRDEAEVEEGPAGESLGKMVFVNGQMKKIEDVTEDDQELMTSEEYEVGSGLSSVDVWANWNRGIRASYVWLSGKEPVYLFHIVSNSHRMPIHGFLIIFVCMYL</sequence>
<evidence type="ECO:0000313" key="5">
    <source>
        <dbReference type="EMBL" id="OXG25784.1"/>
    </source>
</evidence>
<dbReference type="InterPro" id="IPR039997">
    <property type="entry name" value="TFE"/>
</dbReference>
<dbReference type="InterPro" id="IPR017919">
    <property type="entry name" value="TFIIE/TFIIEa_HTH"/>
</dbReference>
<comment type="similarity">
    <text evidence="1">Belongs to the TFIIE alpha subunit family.</text>
</comment>
<dbReference type="InterPro" id="IPR024550">
    <property type="entry name" value="TFIIEa/SarR/Rpc3_HTH_dom"/>
</dbReference>
<name>A0A854QH27_CRYNE</name>
<protein>
    <submittedName>
        <fullName evidence="5">Transcription initiation factor TFIIE subunit alpha</fullName>
    </submittedName>
</protein>
<evidence type="ECO:0000256" key="2">
    <source>
        <dbReference type="ARBA" id="ARBA00023015"/>
    </source>
</evidence>
<dbReference type="InterPro" id="IPR036390">
    <property type="entry name" value="WH_DNA-bd_sf"/>
</dbReference>
<dbReference type="InterPro" id="IPR002853">
    <property type="entry name" value="TFIIE_asu"/>
</dbReference>
<dbReference type="SUPFAM" id="SSF46785">
    <property type="entry name" value="Winged helix' DNA-binding domain"/>
    <property type="match status" value="1"/>
</dbReference>
<dbReference type="PANTHER" id="PTHR13097">
    <property type="entry name" value="TRANSCRIPTION INITIATION FACTOR IIE, ALPHA SUBUNIT"/>
    <property type="match status" value="1"/>
</dbReference>
<dbReference type="Gene3D" id="3.30.40.10">
    <property type="entry name" value="Zinc/RING finger domain, C3HC4 (zinc finger)"/>
    <property type="match status" value="1"/>
</dbReference>
<feature type="domain" description="HTH TFE/IIEalpha-type" evidence="4">
    <location>
        <begin position="15"/>
        <end position="127"/>
    </location>
</feature>
<comment type="caution">
    <text evidence="5">The sequence shown here is derived from an EMBL/GenBank/DDBJ whole genome shotgun (WGS) entry which is preliminary data.</text>
</comment>
<dbReference type="GO" id="GO:0005673">
    <property type="term" value="C:transcription factor TFIIE complex"/>
    <property type="evidence" value="ECO:0007669"/>
    <property type="project" value="TreeGrafter"/>
</dbReference>
<dbReference type="Pfam" id="PF02002">
    <property type="entry name" value="TFIIE_alpha"/>
    <property type="match status" value="1"/>
</dbReference>
<dbReference type="GO" id="GO:0006367">
    <property type="term" value="P:transcription initiation at RNA polymerase II promoter"/>
    <property type="evidence" value="ECO:0007669"/>
    <property type="project" value="InterPro"/>
</dbReference>
<dbReference type="InterPro" id="IPR013083">
    <property type="entry name" value="Znf_RING/FYVE/PHD"/>
</dbReference>
<dbReference type="OrthoDB" id="361102at2759"/>
<dbReference type="AlphaFoldDB" id="A0A854QH27"/>
<reference evidence="5 6" key="1">
    <citation type="submission" date="2017-06" db="EMBL/GenBank/DDBJ databases">
        <title>Global population genomics of the pathogenic fungus Cryptococcus neoformans var. grubii.</title>
        <authorList>
            <person name="Cuomo C."/>
            <person name="Litvintseva A."/>
            <person name="Chen Y."/>
            <person name="Young S."/>
            <person name="Zeng Q."/>
            <person name="Chapman S."/>
            <person name="Gujja S."/>
            <person name="Saif S."/>
            <person name="Birren B."/>
        </authorList>
    </citation>
    <scope>NUCLEOTIDE SEQUENCE [LARGE SCALE GENOMIC DNA]</scope>
    <source>
        <strain evidence="5 6">Tu259-1</strain>
    </source>
</reference>
<dbReference type="PROSITE" id="PS51344">
    <property type="entry name" value="HTH_TFE_IIE"/>
    <property type="match status" value="1"/>
</dbReference>
<dbReference type="SMART" id="SM00531">
    <property type="entry name" value="TFIIE"/>
    <property type="match status" value="1"/>
</dbReference>
<evidence type="ECO:0000256" key="1">
    <source>
        <dbReference type="ARBA" id="ARBA00008947"/>
    </source>
</evidence>
<dbReference type="Proteomes" id="UP000199727">
    <property type="component" value="Unassembled WGS sequence"/>
</dbReference>
<proteinExistence type="inferred from homology"/>
<accession>A0A854QH27</accession>
<evidence type="ECO:0000313" key="6">
    <source>
        <dbReference type="Proteomes" id="UP000199727"/>
    </source>
</evidence>
<evidence type="ECO:0000256" key="3">
    <source>
        <dbReference type="ARBA" id="ARBA00023163"/>
    </source>
</evidence>
<keyword evidence="3" id="KW-0804">Transcription</keyword>
<keyword evidence="2" id="KW-0805">Transcription regulation</keyword>
<dbReference type="PANTHER" id="PTHR13097:SF7">
    <property type="entry name" value="GENERAL TRANSCRIPTION FACTOR IIE SUBUNIT 1"/>
    <property type="match status" value="1"/>
</dbReference>
<gene>
    <name evidence="5" type="ORF">C361_01744</name>
</gene>
<dbReference type="SUPFAM" id="SSF57783">
    <property type="entry name" value="Zinc beta-ribbon"/>
    <property type="match status" value="1"/>
</dbReference>
<dbReference type="EMBL" id="AMKT01000027">
    <property type="protein sequence ID" value="OXG25784.1"/>
    <property type="molecule type" value="Genomic_DNA"/>
</dbReference>